<accession>A0ABW8HT84</accession>
<proteinExistence type="predicted"/>
<organism evidence="1 2">
    <name type="scientific">Paenibacillus illinoisensis</name>
    <dbReference type="NCBI Taxonomy" id="59845"/>
    <lineage>
        <taxon>Bacteria</taxon>
        <taxon>Bacillati</taxon>
        <taxon>Bacillota</taxon>
        <taxon>Bacilli</taxon>
        <taxon>Bacillales</taxon>
        <taxon>Paenibacillaceae</taxon>
        <taxon>Paenibacillus</taxon>
    </lineage>
</organism>
<protein>
    <recommendedName>
        <fullName evidence="3">Group-specific protein</fullName>
    </recommendedName>
</protein>
<reference evidence="1 2" key="1">
    <citation type="submission" date="2024-11" db="EMBL/GenBank/DDBJ databases">
        <title>Identification and Characterization of a Novel Fosfomycin Bacillithiol Transferase FosB8 in Paenibacillus illinoisensis.</title>
        <authorList>
            <person name="Lu W."/>
        </authorList>
    </citation>
    <scope>NUCLEOTIDE SEQUENCE [LARGE SCALE GENOMIC DNA]</scope>
    <source>
        <strain evidence="1 2">WP77</strain>
    </source>
</reference>
<dbReference type="EMBL" id="JBIYSL010000002">
    <property type="protein sequence ID" value="MFK0522845.1"/>
    <property type="molecule type" value="Genomic_DNA"/>
</dbReference>
<evidence type="ECO:0000313" key="2">
    <source>
        <dbReference type="Proteomes" id="UP001618531"/>
    </source>
</evidence>
<dbReference type="Proteomes" id="UP001618531">
    <property type="component" value="Unassembled WGS sequence"/>
</dbReference>
<evidence type="ECO:0008006" key="3">
    <source>
        <dbReference type="Google" id="ProtNLM"/>
    </source>
</evidence>
<dbReference type="RefSeq" id="WP_402874897.1">
    <property type="nucleotide sequence ID" value="NZ_JBIYSL010000002.1"/>
</dbReference>
<comment type="caution">
    <text evidence="1">The sequence shown here is derived from an EMBL/GenBank/DDBJ whole genome shotgun (WGS) entry which is preliminary data.</text>
</comment>
<gene>
    <name evidence="1" type="ORF">ACINKY_11630</name>
</gene>
<name>A0ABW8HT84_9BACL</name>
<sequence>MEYSLKVNGKEEALWLKELLGSKNLEFRYINKQHNSLSVDEFDLANGLRISVYENNFPPNHPAATYETMFQEEDFIYEQTISYELENNEQFELCYKTMYEVSFSILESLKVDGLFYHTSGEEIFFYRDGKYTFNGKYLELLEDQYSEILKSINYTLFGS</sequence>
<evidence type="ECO:0000313" key="1">
    <source>
        <dbReference type="EMBL" id="MFK0522845.1"/>
    </source>
</evidence>
<keyword evidence="2" id="KW-1185">Reference proteome</keyword>